<dbReference type="STRING" id="1618446.UV61_C0019G0028"/>
<dbReference type="EMBL" id="LCFD01000019">
    <property type="protein sequence ID" value="KKS85264.1"/>
    <property type="molecule type" value="Genomic_DNA"/>
</dbReference>
<accession>A0A0G1CIG2</accession>
<comment type="caution">
    <text evidence="1">The sequence shown here is derived from an EMBL/GenBank/DDBJ whole genome shotgun (WGS) entry which is preliminary data.</text>
</comment>
<dbReference type="Proteomes" id="UP000034050">
    <property type="component" value="Unassembled WGS sequence"/>
</dbReference>
<evidence type="ECO:0000313" key="2">
    <source>
        <dbReference type="Proteomes" id="UP000034050"/>
    </source>
</evidence>
<dbReference type="AlphaFoldDB" id="A0A0G1CIG2"/>
<protein>
    <submittedName>
        <fullName evidence="1">Uncharacterized protein</fullName>
    </submittedName>
</protein>
<proteinExistence type="predicted"/>
<organism evidence="1 2">
    <name type="scientific">Candidatus Gottesmanbacteria bacterium GW2011_GWB1_43_11</name>
    <dbReference type="NCBI Taxonomy" id="1618446"/>
    <lineage>
        <taxon>Bacteria</taxon>
        <taxon>Candidatus Gottesmaniibacteriota</taxon>
    </lineage>
</organism>
<name>A0A0G1CIG2_9BACT</name>
<sequence>MYFYIDSCSLIRLTVRTKDDYAKNTMLDPAKSANISNQGRQKTLSDLDFLKLVKLDHLTETEKKVRLEKLWRLAFLHFLNLDLPQLLPQPDLLQLEKMTQNIHAIDLQRVAEFLGQKIKNFNQIMNDRLNHIKLEALIHHYETERRFLEHQQKLTGADYLVQILAVERLLRAINLRDWDTVEATVPQTSIS</sequence>
<evidence type="ECO:0000313" key="1">
    <source>
        <dbReference type="EMBL" id="KKS85264.1"/>
    </source>
</evidence>
<gene>
    <name evidence="1" type="ORF">UV61_C0019G0028</name>
</gene>
<reference evidence="1 2" key="1">
    <citation type="journal article" date="2015" name="Nature">
        <title>rRNA introns, odd ribosomes, and small enigmatic genomes across a large radiation of phyla.</title>
        <authorList>
            <person name="Brown C.T."/>
            <person name="Hug L.A."/>
            <person name="Thomas B.C."/>
            <person name="Sharon I."/>
            <person name="Castelle C.J."/>
            <person name="Singh A."/>
            <person name="Wilkins M.J."/>
            <person name="Williams K.H."/>
            <person name="Banfield J.F."/>
        </authorList>
    </citation>
    <scope>NUCLEOTIDE SEQUENCE [LARGE SCALE GENOMIC DNA]</scope>
</reference>